<name>A0A8S9FR19_BRACR</name>
<reference evidence="2" key="1">
    <citation type="submission" date="2019-12" db="EMBL/GenBank/DDBJ databases">
        <title>Genome sequencing and annotation of Brassica cretica.</title>
        <authorList>
            <person name="Studholme D.J."/>
            <person name="Sarris P.F."/>
        </authorList>
    </citation>
    <scope>NUCLEOTIDE SEQUENCE</scope>
    <source>
        <strain evidence="2">PFS-001/15</strain>
        <tissue evidence="2">Leaf</tissue>
    </source>
</reference>
<proteinExistence type="predicted"/>
<protein>
    <submittedName>
        <fullName evidence="2">Uncharacterized protein</fullName>
    </submittedName>
</protein>
<organism evidence="2 3">
    <name type="scientific">Brassica cretica</name>
    <name type="common">Mustard</name>
    <dbReference type="NCBI Taxonomy" id="69181"/>
    <lineage>
        <taxon>Eukaryota</taxon>
        <taxon>Viridiplantae</taxon>
        <taxon>Streptophyta</taxon>
        <taxon>Embryophyta</taxon>
        <taxon>Tracheophyta</taxon>
        <taxon>Spermatophyta</taxon>
        <taxon>Magnoliopsida</taxon>
        <taxon>eudicotyledons</taxon>
        <taxon>Gunneridae</taxon>
        <taxon>Pentapetalae</taxon>
        <taxon>rosids</taxon>
        <taxon>malvids</taxon>
        <taxon>Brassicales</taxon>
        <taxon>Brassicaceae</taxon>
        <taxon>Brassiceae</taxon>
        <taxon>Brassica</taxon>
    </lineage>
</organism>
<accession>A0A8S9FR19</accession>
<evidence type="ECO:0000313" key="3">
    <source>
        <dbReference type="Proteomes" id="UP000712281"/>
    </source>
</evidence>
<dbReference type="Proteomes" id="UP000712281">
    <property type="component" value="Unassembled WGS sequence"/>
</dbReference>
<evidence type="ECO:0000313" key="2">
    <source>
        <dbReference type="EMBL" id="KAF2536080.1"/>
    </source>
</evidence>
<feature type="region of interest" description="Disordered" evidence="1">
    <location>
        <begin position="97"/>
        <end position="126"/>
    </location>
</feature>
<sequence length="359" mass="41472">MKLILVIPPKHRSTPLEIPERSSCPHDITDLTLKSTDISCNYLALDVDREITMKYFLELEEYLELEDGEQLEYLDFDKEITLDDFLELEDFLKLEDEVQPEDLGQDSELKLDDDRHTSEKDLETSPKASIDRNHLPCIDRHSLLNEPPEYKVELKPAEEIMNKSKASHLAVLKYIRPPIHAEEDAMFHKRVKRIHDLVKFVVPCAVFEVEFPILPNRSVHMGSCIGVLYNPLHAEASQRGTRFNRDVDKGPSMEVSNATNLISLIHTRRVSEQKEFEVCQNIFDGGTTARSDKFAGEKSKNWKKRKMTMGGPQLSSIPHFSYGVKKYRVRNRCYSQPFAKVLLFAEMIDKEEEPMMAFT</sequence>
<feature type="compositionally biased region" description="Basic and acidic residues" evidence="1">
    <location>
        <begin position="107"/>
        <end position="126"/>
    </location>
</feature>
<evidence type="ECO:0000256" key="1">
    <source>
        <dbReference type="SAM" id="MobiDB-lite"/>
    </source>
</evidence>
<dbReference type="AlphaFoldDB" id="A0A8S9FR19"/>
<dbReference type="EMBL" id="QGKW02002228">
    <property type="protein sequence ID" value="KAF2536080.1"/>
    <property type="molecule type" value="Genomic_DNA"/>
</dbReference>
<gene>
    <name evidence="2" type="ORF">F2Q68_00021394</name>
</gene>
<comment type="caution">
    <text evidence="2">The sequence shown here is derived from an EMBL/GenBank/DDBJ whole genome shotgun (WGS) entry which is preliminary data.</text>
</comment>